<organism evidence="1 2">
    <name type="scientific">Pyronema omphalodes (strain CBS 100304)</name>
    <name type="common">Pyronema confluens</name>
    <dbReference type="NCBI Taxonomy" id="1076935"/>
    <lineage>
        <taxon>Eukaryota</taxon>
        <taxon>Fungi</taxon>
        <taxon>Dikarya</taxon>
        <taxon>Ascomycota</taxon>
        <taxon>Pezizomycotina</taxon>
        <taxon>Pezizomycetes</taxon>
        <taxon>Pezizales</taxon>
        <taxon>Pyronemataceae</taxon>
        <taxon>Pyronema</taxon>
    </lineage>
</organism>
<protein>
    <submittedName>
        <fullName evidence="1">Uncharacterized protein</fullName>
    </submittedName>
</protein>
<evidence type="ECO:0000313" key="1">
    <source>
        <dbReference type="EMBL" id="CCX16730.1"/>
    </source>
</evidence>
<dbReference type="Proteomes" id="UP000018144">
    <property type="component" value="Unassembled WGS sequence"/>
</dbReference>
<reference evidence="1 2" key="1">
    <citation type="journal article" date="2013" name="PLoS Genet.">
        <title>The genome and development-dependent transcriptomes of Pyronema confluens: a window into fungal evolution.</title>
        <authorList>
            <person name="Traeger S."/>
            <person name="Altegoer F."/>
            <person name="Freitag M."/>
            <person name="Gabaldon T."/>
            <person name="Kempken F."/>
            <person name="Kumar A."/>
            <person name="Marcet-Houben M."/>
            <person name="Poggeler S."/>
            <person name="Stajich J.E."/>
            <person name="Nowrousian M."/>
        </authorList>
    </citation>
    <scope>NUCLEOTIDE SEQUENCE [LARGE SCALE GENOMIC DNA]</scope>
    <source>
        <strain evidence="2">CBS 100304</strain>
        <tissue evidence="1">Vegetative mycelium</tissue>
    </source>
</reference>
<name>U4LPY5_PYROM</name>
<proteinExistence type="predicted"/>
<accession>U4LPY5</accession>
<evidence type="ECO:0000313" key="2">
    <source>
        <dbReference type="Proteomes" id="UP000018144"/>
    </source>
</evidence>
<sequence>MKHVLSSRILNFTWLDFSEIQPWIRQGERRVESRRRIRKGLDRRLEKESISSVSVRHYHYDLQNGILSTLFFSWMSRNNPNLPSKNCQLKTTPSSSVPDFQVDKCKIGKSHKL</sequence>
<keyword evidence="2" id="KW-1185">Reference proteome</keyword>
<gene>
    <name evidence="1" type="ORF">PCON_03475</name>
</gene>
<dbReference type="AlphaFoldDB" id="U4LPY5"/>
<dbReference type="EMBL" id="HF936505">
    <property type="protein sequence ID" value="CCX16730.1"/>
    <property type="molecule type" value="Genomic_DNA"/>
</dbReference>